<dbReference type="PANTHER" id="PTHR31169:SF8">
    <property type="entry name" value="ZINC-FINGER DOMAIN OF MONOAMINE-OXIDASE A REPRESSOR R1 PROTEIN"/>
    <property type="match status" value="1"/>
</dbReference>
<evidence type="ECO:0000259" key="12">
    <source>
        <dbReference type="PROSITE" id="PS50827"/>
    </source>
</evidence>
<evidence type="ECO:0000256" key="9">
    <source>
        <dbReference type="ARBA" id="ARBA00023242"/>
    </source>
</evidence>
<comment type="caution">
    <text evidence="13">The sequence shown here is derived from an EMBL/GenBank/DDBJ whole genome shotgun (WGS) entry which is preliminary data.</text>
</comment>
<dbReference type="EMBL" id="PKPP01007002">
    <property type="protein sequence ID" value="PWA54654.1"/>
    <property type="molecule type" value="Genomic_DNA"/>
</dbReference>
<proteinExistence type="predicted"/>
<keyword evidence="10" id="KW-0175">Coiled coil</keyword>
<dbReference type="InterPro" id="IPR018866">
    <property type="entry name" value="Znf-4CXXC_R1"/>
</dbReference>
<gene>
    <name evidence="13" type="ORF">CTI12_AA433530</name>
</gene>
<keyword evidence="13" id="KW-0863">Zinc-finger</keyword>
<evidence type="ECO:0000256" key="6">
    <source>
        <dbReference type="ARBA" id="ARBA00022843"/>
    </source>
</evidence>
<evidence type="ECO:0000256" key="5">
    <source>
        <dbReference type="ARBA" id="ARBA00022553"/>
    </source>
</evidence>
<accession>A0A2U1M0C4</accession>
<dbReference type="Proteomes" id="UP000245207">
    <property type="component" value="Unassembled WGS sequence"/>
</dbReference>
<keyword evidence="8" id="KW-0804">Transcription</keyword>
<evidence type="ECO:0000256" key="10">
    <source>
        <dbReference type="SAM" id="Coils"/>
    </source>
</evidence>
<evidence type="ECO:0000256" key="8">
    <source>
        <dbReference type="ARBA" id="ARBA00023163"/>
    </source>
</evidence>
<sequence>MSAIKNCKRTMLNESGEAKEMKPRKRNKAPGVRVVGGRVYDSENGKTCHQCRQKTLDFTADCKNSSKGKPCTLKYCCTCLMNRYGEKAEEVAALEDWSCPRCRELCNCSFCMKKRGHNPTGALVQIAKVGGFSSVSDLLNVKGAENVGNYKIPTRKGASPRKQAASEEGNMITSAKKPGKENILDGKKDLIVIPPSSVQNPVEGKPKKMKRKALKVIHDVNGVNVATPNKASGTLNDTHPKDLKGKVLTQTHDTVVLKETSHCPGEKKLKKMKIEGFKEMPEQDADTVSKDSSGYPKKGITNEKVDAGIQQDVKAFEIIIHIDEDEQMANLHKCSNALDKQSDQNTKPCVNTTKHQNNDFKLHEKLSEAVAPLPTGTKLVKIAGVDIPKEEAGNALQFLEFCATFGEILNLRKGQGEVVVRELINGRSTRRGKYSGIVQFQIQLLSVIQEDIGSESPNSDTWLMTLKSCIPDSTHTQEAFACIDKKGGGYDHLNSSMKLRLLNFLCDEVLGTEKIRNWIDDQNVKFAEQKKEAREKLAAARDKEKCLKQKMQDDIAKAVIAKNGVPLTIQEHESLVSEIKKNTAQVHDEMLECKKMVPIDNKRPDAVRTEPIFRDNEGRVYWRLKGFSDKLVVLLQDIGTGDDTTESSESWFEFDAEQMNVIDKHINALREGRFGPRG</sequence>
<feature type="coiled-coil region" evidence="10">
    <location>
        <begin position="523"/>
        <end position="550"/>
    </location>
</feature>
<reference evidence="13 14" key="1">
    <citation type="journal article" date="2018" name="Mol. Plant">
        <title>The genome of Artemisia annua provides insight into the evolution of Asteraceae family and artemisinin biosynthesis.</title>
        <authorList>
            <person name="Shen Q."/>
            <person name="Zhang L."/>
            <person name="Liao Z."/>
            <person name="Wang S."/>
            <person name="Yan T."/>
            <person name="Shi P."/>
            <person name="Liu M."/>
            <person name="Fu X."/>
            <person name="Pan Q."/>
            <person name="Wang Y."/>
            <person name="Lv Z."/>
            <person name="Lu X."/>
            <person name="Zhang F."/>
            <person name="Jiang W."/>
            <person name="Ma Y."/>
            <person name="Chen M."/>
            <person name="Hao X."/>
            <person name="Li L."/>
            <person name="Tang Y."/>
            <person name="Lv G."/>
            <person name="Zhou Y."/>
            <person name="Sun X."/>
            <person name="Brodelius P.E."/>
            <person name="Rose J.K.C."/>
            <person name="Tang K."/>
        </authorList>
    </citation>
    <scope>NUCLEOTIDE SEQUENCE [LARGE SCALE GENOMIC DNA]</scope>
    <source>
        <strain evidence="14">cv. Huhao1</strain>
        <tissue evidence="13">Leaf</tissue>
    </source>
</reference>
<dbReference type="Pfam" id="PF10497">
    <property type="entry name" value="zf-4CXXC_R1"/>
    <property type="match status" value="1"/>
</dbReference>
<evidence type="ECO:0000313" key="14">
    <source>
        <dbReference type="Proteomes" id="UP000245207"/>
    </source>
</evidence>
<dbReference type="PROSITE" id="PS50827">
    <property type="entry name" value="DDT"/>
    <property type="match status" value="1"/>
</dbReference>
<organism evidence="13 14">
    <name type="scientific">Artemisia annua</name>
    <name type="common">Sweet wormwood</name>
    <dbReference type="NCBI Taxonomy" id="35608"/>
    <lineage>
        <taxon>Eukaryota</taxon>
        <taxon>Viridiplantae</taxon>
        <taxon>Streptophyta</taxon>
        <taxon>Embryophyta</taxon>
        <taxon>Tracheophyta</taxon>
        <taxon>Spermatophyta</taxon>
        <taxon>Magnoliopsida</taxon>
        <taxon>eudicotyledons</taxon>
        <taxon>Gunneridae</taxon>
        <taxon>Pentapetalae</taxon>
        <taxon>asterids</taxon>
        <taxon>campanulids</taxon>
        <taxon>Asterales</taxon>
        <taxon>Asteraceae</taxon>
        <taxon>Asteroideae</taxon>
        <taxon>Anthemideae</taxon>
        <taxon>Artemisiinae</taxon>
        <taxon>Artemisia</taxon>
    </lineage>
</organism>
<dbReference type="InterPro" id="IPR018501">
    <property type="entry name" value="DDT_dom"/>
</dbReference>
<keyword evidence="3" id="KW-0963">Cytoplasm</keyword>
<keyword evidence="14" id="KW-1185">Reference proteome</keyword>
<evidence type="ECO:0000256" key="2">
    <source>
        <dbReference type="ARBA" id="ARBA00004496"/>
    </source>
</evidence>
<dbReference type="PANTHER" id="PTHR31169">
    <property type="entry name" value="OS05G0300700 PROTEIN"/>
    <property type="match status" value="1"/>
</dbReference>
<feature type="region of interest" description="Disordered" evidence="11">
    <location>
        <begin position="281"/>
        <end position="300"/>
    </location>
</feature>
<keyword evidence="13" id="KW-0862">Zinc</keyword>
<dbReference type="GO" id="GO:0006355">
    <property type="term" value="P:regulation of DNA-templated transcription"/>
    <property type="evidence" value="ECO:0007669"/>
    <property type="project" value="InterPro"/>
</dbReference>
<evidence type="ECO:0000256" key="1">
    <source>
        <dbReference type="ARBA" id="ARBA00004123"/>
    </source>
</evidence>
<keyword evidence="5" id="KW-0597">Phosphoprotein</keyword>
<keyword evidence="13" id="KW-0479">Metal-binding</keyword>
<name>A0A2U1M0C4_ARTAN</name>
<evidence type="ECO:0000256" key="11">
    <source>
        <dbReference type="SAM" id="MobiDB-lite"/>
    </source>
</evidence>
<dbReference type="AlphaFoldDB" id="A0A2U1M0C4"/>
<evidence type="ECO:0000256" key="4">
    <source>
        <dbReference type="ARBA" id="ARBA00022499"/>
    </source>
</evidence>
<dbReference type="OrthoDB" id="298344at2759"/>
<feature type="domain" description="DDT" evidence="12">
    <location>
        <begin position="389"/>
        <end position="454"/>
    </location>
</feature>
<evidence type="ECO:0000256" key="3">
    <source>
        <dbReference type="ARBA" id="ARBA00022490"/>
    </source>
</evidence>
<evidence type="ECO:0000313" key="13">
    <source>
        <dbReference type="EMBL" id="PWA54654.1"/>
    </source>
</evidence>
<comment type="subcellular location">
    <subcellularLocation>
        <location evidence="2">Cytoplasm</location>
    </subcellularLocation>
    <subcellularLocation>
        <location evidence="1">Nucleus</location>
    </subcellularLocation>
</comment>
<keyword evidence="4" id="KW-1017">Isopeptide bond</keyword>
<dbReference type="STRING" id="35608.A0A2U1M0C4"/>
<dbReference type="GO" id="GO:0008270">
    <property type="term" value="F:zinc ion binding"/>
    <property type="evidence" value="ECO:0007669"/>
    <property type="project" value="UniProtKB-KW"/>
</dbReference>
<keyword evidence="6" id="KW-0832">Ubl conjugation</keyword>
<dbReference type="GO" id="GO:0005737">
    <property type="term" value="C:cytoplasm"/>
    <property type="evidence" value="ECO:0007669"/>
    <property type="project" value="UniProtKB-SubCell"/>
</dbReference>
<protein>
    <submittedName>
        <fullName evidence="13">Zinc-finger domain of monoamine-oxidase A repressor R1</fullName>
    </submittedName>
</protein>
<keyword evidence="7" id="KW-0805">Transcription regulation</keyword>
<dbReference type="InterPro" id="IPR040221">
    <property type="entry name" value="CDCA7/CDA7L"/>
</dbReference>
<dbReference type="SMART" id="SM00571">
    <property type="entry name" value="DDT"/>
    <property type="match status" value="1"/>
</dbReference>
<keyword evidence="9" id="KW-0539">Nucleus</keyword>
<dbReference type="GO" id="GO:0005634">
    <property type="term" value="C:nucleus"/>
    <property type="evidence" value="ECO:0007669"/>
    <property type="project" value="UniProtKB-SubCell"/>
</dbReference>
<evidence type="ECO:0000256" key="7">
    <source>
        <dbReference type="ARBA" id="ARBA00023015"/>
    </source>
</evidence>